<organism evidence="1 2">
    <name type="scientific">Lasiodiplodia mahajangana</name>
    <dbReference type="NCBI Taxonomy" id="1108764"/>
    <lineage>
        <taxon>Eukaryota</taxon>
        <taxon>Fungi</taxon>
        <taxon>Dikarya</taxon>
        <taxon>Ascomycota</taxon>
        <taxon>Pezizomycotina</taxon>
        <taxon>Dothideomycetes</taxon>
        <taxon>Dothideomycetes incertae sedis</taxon>
        <taxon>Botryosphaeriales</taxon>
        <taxon>Botryosphaeriaceae</taxon>
        <taxon>Lasiodiplodia</taxon>
    </lineage>
</organism>
<evidence type="ECO:0000313" key="1">
    <source>
        <dbReference type="EMBL" id="KAJ8132291.1"/>
    </source>
</evidence>
<keyword evidence="2" id="KW-1185">Reference proteome</keyword>
<protein>
    <submittedName>
        <fullName evidence="1">Uncharacterized protein</fullName>
    </submittedName>
</protein>
<gene>
    <name evidence="1" type="ORF">O1611_g1333</name>
</gene>
<sequence>MGLTTPTSSLEATLQRRLAQRESKGRLRYLNVPEPGLVDFSSNDYLSLSQDLVVRDALIAHLTDPGSKPSPSSSERLIGSGGSRLLDGNSVSVENLERKISQFHSSQAALLFTSAYDANVGLISCVPGVKDVIIYDDLIHASIHDGMRLSRASKKIPFAHDSIIQHTRELSAEPEQDDLRQPRGLEPTLKRLINRDDQVRSGESNVFICVEALYSMDGDIADLKYISDAVKRSLPRGNGYIIVDEAHSIGVLGSGGRGLVCQLGLQDQIWARVIGFGKAMGCAGGAVLCSSITRHYLINYARTLIYTTAMSFPSLASIRAAYDHLISGKAEERQTKLNTLIQYCHAKLKSLDERLKPTATALRIPNSPSNSPIIPLFTSYPKGLANHCQVSGFMIRPIVAPTVARGQERIRICLHAANTTQQIDGLFREIERWLCHLNQAYCTMGPEIRAGSPDNLKARL</sequence>
<proteinExistence type="predicted"/>
<name>A0ACC2JXQ3_9PEZI</name>
<accession>A0ACC2JXQ3</accession>
<dbReference type="Proteomes" id="UP001153332">
    <property type="component" value="Unassembled WGS sequence"/>
</dbReference>
<evidence type="ECO:0000313" key="2">
    <source>
        <dbReference type="Proteomes" id="UP001153332"/>
    </source>
</evidence>
<reference evidence="1" key="1">
    <citation type="submission" date="2022-12" db="EMBL/GenBank/DDBJ databases">
        <title>Genome Sequence of Lasiodiplodia mahajangana.</title>
        <authorList>
            <person name="Buettner E."/>
        </authorList>
    </citation>
    <scope>NUCLEOTIDE SEQUENCE</scope>
    <source>
        <strain evidence="1">VT137</strain>
    </source>
</reference>
<comment type="caution">
    <text evidence="1">The sequence shown here is derived from an EMBL/GenBank/DDBJ whole genome shotgun (WGS) entry which is preliminary data.</text>
</comment>
<dbReference type="EMBL" id="JAPUUL010000153">
    <property type="protein sequence ID" value="KAJ8132291.1"/>
    <property type="molecule type" value="Genomic_DNA"/>
</dbReference>